<name>A0ABT7XTJ2_9NEIS</name>
<sequence>MNARAQTSLEQATSDYFVFGSMSAERSQWLQHALGPLGVTESASLELSVLLQRIAIINPSLVFIDFSGDGLSKATEAVAAVRQSFEMLPIVAVGLASEGGGALAALRAGVRNFIDIQSPVEDAENIVGELLANLSRTPVRHGKLTVLLGARVGVGVSTLATNLALMTHRRERRINKQAILIDLGLPIADDLLYLNSQADFHFVSAVRNLRRFDQTFVHTAISRHSGGLALLPLPPDLSEMREISYSGAIGLLGRLRSFFDNQLIDLGGFTNLDFIAQMVRAADESWLVCDQNVASVVSAVELLDALKEREVDLETLQLLVNKYDSRLGLGADQIAKQVKLPLLGLLPDRRQLISRAANQGTTLAETMPRDPYIRSLEPLLARLMSGNPASSPAPSKERVSLLSQIGRLVAKKRG</sequence>
<proteinExistence type="predicted"/>
<comment type="caution">
    <text evidence="1">The sequence shown here is derived from an EMBL/GenBank/DDBJ whole genome shotgun (WGS) entry which is preliminary data.</text>
</comment>
<dbReference type="PANTHER" id="PTHR43384">
    <property type="entry name" value="SEPTUM SITE-DETERMINING PROTEIN MIND HOMOLOG, CHLOROPLASTIC-RELATED"/>
    <property type="match status" value="1"/>
</dbReference>
<evidence type="ECO:0000313" key="2">
    <source>
        <dbReference type="Proteomes" id="UP001168540"/>
    </source>
</evidence>
<dbReference type="RefSeq" id="WP_289831743.1">
    <property type="nucleotide sequence ID" value="NZ_JAUEDK010000053.1"/>
</dbReference>
<dbReference type="Gene3D" id="3.40.50.300">
    <property type="entry name" value="P-loop containing nucleotide triphosphate hydrolases"/>
    <property type="match status" value="1"/>
</dbReference>
<dbReference type="InterPro" id="IPR027417">
    <property type="entry name" value="P-loop_NTPase"/>
</dbReference>
<accession>A0ABT7XTJ2</accession>
<dbReference type="PANTHER" id="PTHR43384:SF13">
    <property type="entry name" value="SLR0110 PROTEIN"/>
    <property type="match status" value="1"/>
</dbReference>
<dbReference type="EMBL" id="JAUEDK010000053">
    <property type="protein sequence ID" value="MDN0077111.1"/>
    <property type="molecule type" value="Genomic_DNA"/>
</dbReference>
<dbReference type="SUPFAM" id="SSF52540">
    <property type="entry name" value="P-loop containing nucleoside triphosphate hydrolases"/>
    <property type="match status" value="1"/>
</dbReference>
<reference evidence="1" key="1">
    <citation type="submission" date="2023-06" db="EMBL/GenBank/DDBJ databases">
        <authorList>
            <person name="Zhang S."/>
        </authorList>
    </citation>
    <scope>NUCLEOTIDE SEQUENCE</scope>
    <source>
        <strain evidence="1">SG2303</strain>
    </source>
</reference>
<dbReference type="Gene3D" id="3.40.50.2300">
    <property type="match status" value="1"/>
</dbReference>
<keyword evidence="2" id="KW-1185">Reference proteome</keyword>
<dbReference type="InterPro" id="IPR050625">
    <property type="entry name" value="ParA/MinD_ATPase"/>
</dbReference>
<evidence type="ECO:0008006" key="3">
    <source>
        <dbReference type="Google" id="ProtNLM"/>
    </source>
</evidence>
<gene>
    <name evidence="1" type="ORF">QU481_19890</name>
</gene>
<evidence type="ECO:0000313" key="1">
    <source>
        <dbReference type="EMBL" id="MDN0077111.1"/>
    </source>
</evidence>
<organism evidence="1 2">
    <name type="scientific">Crenobacter oryzisoli</name>
    <dbReference type="NCBI Taxonomy" id="3056844"/>
    <lineage>
        <taxon>Bacteria</taxon>
        <taxon>Pseudomonadati</taxon>
        <taxon>Pseudomonadota</taxon>
        <taxon>Betaproteobacteria</taxon>
        <taxon>Neisseriales</taxon>
        <taxon>Neisseriaceae</taxon>
        <taxon>Crenobacter</taxon>
    </lineage>
</organism>
<dbReference type="Proteomes" id="UP001168540">
    <property type="component" value="Unassembled WGS sequence"/>
</dbReference>
<protein>
    <recommendedName>
        <fullName evidence="3">Fimbrial protein</fullName>
    </recommendedName>
</protein>